<dbReference type="InterPro" id="IPR022389">
    <property type="entry name" value="PRTRC_protein-D"/>
</dbReference>
<evidence type="ECO:0000313" key="4">
    <source>
        <dbReference type="Proteomes" id="UP000255165"/>
    </source>
</evidence>
<reference evidence="4" key="1">
    <citation type="submission" date="2018-06" db="EMBL/GenBank/DDBJ databases">
        <authorList>
            <person name="Feng T."/>
            <person name="Jeon C.O."/>
        </authorList>
    </citation>
    <scope>NUCLEOTIDE SEQUENCE [LARGE SCALE GENOMIC DNA]</scope>
    <source>
        <strain evidence="4">S23</strain>
    </source>
</reference>
<dbReference type="Pfam" id="PF21522">
    <property type="entry name" value="MreB-like_C"/>
    <property type="match status" value="1"/>
</dbReference>
<keyword evidence="4" id="KW-1185">Reference proteome</keyword>
<evidence type="ECO:0000259" key="1">
    <source>
        <dbReference type="Pfam" id="PF17989"/>
    </source>
</evidence>
<dbReference type="Proteomes" id="UP000255165">
    <property type="component" value="Unassembled WGS sequence"/>
</dbReference>
<dbReference type="EMBL" id="QKWJ01000072">
    <property type="protein sequence ID" value="RDK06096.1"/>
    <property type="molecule type" value="Genomic_DNA"/>
</dbReference>
<dbReference type="Gene3D" id="3.30.420.40">
    <property type="match status" value="2"/>
</dbReference>
<dbReference type="AlphaFoldDB" id="A0A370NKK0"/>
<protein>
    <submittedName>
        <fullName evidence="3">PRTRC system protein D</fullName>
    </submittedName>
</protein>
<dbReference type="InterPro" id="IPR040607">
    <property type="entry name" value="ALP_N"/>
</dbReference>
<dbReference type="NCBIfam" id="TIGR03739">
    <property type="entry name" value="PRTRC_D"/>
    <property type="match status" value="1"/>
</dbReference>
<dbReference type="SUPFAM" id="SSF53067">
    <property type="entry name" value="Actin-like ATPase domain"/>
    <property type="match status" value="2"/>
</dbReference>
<evidence type="ECO:0000313" key="3">
    <source>
        <dbReference type="EMBL" id="RDK06096.1"/>
    </source>
</evidence>
<feature type="domain" description="Actin-like protein N-terminal" evidence="1">
    <location>
        <begin position="7"/>
        <end position="157"/>
    </location>
</feature>
<feature type="domain" description="Actin homologue MreB-like C-terminal" evidence="2">
    <location>
        <begin position="178"/>
        <end position="294"/>
    </location>
</feature>
<dbReference type="InterPro" id="IPR043129">
    <property type="entry name" value="ATPase_NBD"/>
</dbReference>
<dbReference type="Pfam" id="PF17989">
    <property type="entry name" value="ALP_N"/>
    <property type="match status" value="1"/>
</dbReference>
<evidence type="ECO:0000259" key="2">
    <source>
        <dbReference type="Pfam" id="PF21522"/>
    </source>
</evidence>
<comment type="caution">
    <text evidence="3">The sequence shown here is derived from an EMBL/GenBank/DDBJ whole genome shotgun (WGS) entry which is preliminary data.</text>
</comment>
<gene>
    <name evidence="3" type="ORF">DN412_33310</name>
</gene>
<name>A0A370NKK0_9BURK</name>
<sequence length="334" mass="36251">MKASVFATDVGYGNTKSAFARGAEIGLQMFPSLAPPATNSTLSQHGGGYLKARDVITVTVDGSRYEVGPDVAISTAYGDTGRTLSEDFVTTPNYTALLAGSLQYVGVTEVDRLVLGLPVHTTPMYSDYLRDRYTGELDFGDTRIVVRNVMPLPQPLGALVSFSQYGGDKFDPVNSHLIVDVGYFTTDWVVARGFTMDDSRSGGVPGGAAKIYQQMAALIQKSEGVAVSGIERIDECLRENLPMLFYNKDLDLRPFFEEARSLCHTTVKEMQSRVGRAEDIRSIVLTGGGAAIYAPFIKAAFPRTTVHMMESPCYANVRGFYLIGSAHHARGGNR</sequence>
<organism evidence="3 4">
    <name type="scientific">Cupriavidus lacunae</name>
    <dbReference type="NCBI Taxonomy" id="2666307"/>
    <lineage>
        <taxon>Bacteria</taxon>
        <taxon>Pseudomonadati</taxon>
        <taxon>Pseudomonadota</taxon>
        <taxon>Betaproteobacteria</taxon>
        <taxon>Burkholderiales</taxon>
        <taxon>Burkholderiaceae</taxon>
        <taxon>Cupriavidus</taxon>
    </lineage>
</organism>
<proteinExistence type="predicted"/>
<dbReference type="InterPro" id="IPR049067">
    <property type="entry name" value="MreB-like_C"/>
</dbReference>
<accession>A0A370NKK0</accession>
<dbReference type="RefSeq" id="WP_115215484.1">
    <property type="nucleotide sequence ID" value="NZ_QKWJ01000072.1"/>
</dbReference>